<dbReference type="InterPro" id="IPR027417">
    <property type="entry name" value="P-loop_NTPase"/>
</dbReference>
<evidence type="ECO:0000256" key="9">
    <source>
        <dbReference type="ARBA" id="ARBA00023306"/>
    </source>
</evidence>
<proteinExistence type="inferred from homology"/>
<dbReference type="InterPro" id="IPR003439">
    <property type="entry name" value="ABC_transporter-like_ATP-bd"/>
</dbReference>
<keyword evidence="8 10" id="KW-0472">Membrane</keyword>
<dbReference type="InterPro" id="IPR017871">
    <property type="entry name" value="ABC_transporter-like_CS"/>
</dbReference>
<evidence type="ECO:0000256" key="10">
    <source>
        <dbReference type="RuleBase" id="RU365094"/>
    </source>
</evidence>
<dbReference type="GO" id="GO:0005524">
    <property type="term" value="F:ATP binding"/>
    <property type="evidence" value="ECO:0007669"/>
    <property type="project" value="UniProtKB-UniRule"/>
</dbReference>
<accession>A0A7R6PH63</accession>
<dbReference type="GO" id="GO:0005886">
    <property type="term" value="C:plasma membrane"/>
    <property type="evidence" value="ECO:0007669"/>
    <property type="project" value="UniProtKB-SubCell"/>
</dbReference>
<dbReference type="PANTHER" id="PTHR24220:SF470">
    <property type="entry name" value="CELL DIVISION ATP-BINDING PROTEIN FTSE"/>
    <property type="match status" value="1"/>
</dbReference>
<dbReference type="NCBIfam" id="TIGR02673">
    <property type="entry name" value="FtsE"/>
    <property type="match status" value="1"/>
</dbReference>
<evidence type="ECO:0000256" key="8">
    <source>
        <dbReference type="ARBA" id="ARBA00023136"/>
    </source>
</evidence>
<evidence type="ECO:0000256" key="3">
    <source>
        <dbReference type="ARBA" id="ARBA00020019"/>
    </source>
</evidence>
<dbReference type="InterPro" id="IPR005286">
    <property type="entry name" value="Cell_div_FtsE"/>
</dbReference>
<keyword evidence="7 10" id="KW-0067">ATP-binding</keyword>
<evidence type="ECO:0000313" key="12">
    <source>
        <dbReference type="EMBL" id="BBB33663.1"/>
    </source>
</evidence>
<evidence type="ECO:0000256" key="4">
    <source>
        <dbReference type="ARBA" id="ARBA00022475"/>
    </source>
</evidence>
<dbReference type="PROSITE" id="PS00211">
    <property type="entry name" value="ABC_TRANSPORTER_1"/>
    <property type="match status" value="1"/>
</dbReference>
<dbReference type="FunFam" id="3.40.50.300:FF:000056">
    <property type="entry name" value="Cell division ATP-binding protein FtsE"/>
    <property type="match status" value="1"/>
</dbReference>
<evidence type="ECO:0000256" key="6">
    <source>
        <dbReference type="ARBA" id="ARBA00022741"/>
    </source>
</evidence>
<evidence type="ECO:0000313" key="13">
    <source>
        <dbReference type="Proteomes" id="UP000595564"/>
    </source>
</evidence>
<dbReference type="AlphaFoldDB" id="A0A7R6PH63"/>
<comment type="subcellular location">
    <subcellularLocation>
        <location evidence="10">Cell membrane</location>
        <topology evidence="10">Peripheral membrane protein</topology>
        <orientation evidence="10">Cytoplasmic side</orientation>
    </subcellularLocation>
</comment>
<dbReference type="PANTHER" id="PTHR24220">
    <property type="entry name" value="IMPORT ATP-BINDING PROTEIN"/>
    <property type="match status" value="1"/>
</dbReference>
<evidence type="ECO:0000256" key="2">
    <source>
        <dbReference type="ARBA" id="ARBA00005417"/>
    </source>
</evidence>
<keyword evidence="4 10" id="KW-1003">Cell membrane</keyword>
<keyword evidence="6 10" id="KW-0547">Nucleotide-binding</keyword>
<keyword evidence="5 10" id="KW-0132">Cell division</keyword>
<dbReference type="InterPro" id="IPR003593">
    <property type="entry name" value="AAA+_ATPase"/>
</dbReference>
<dbReference type="GO" id="GO:0051301">
    <property type="term" value="P:cell division"/>
    <property type="evidence" value="ECO:0007669"/>
    <property type="project" value="UniProtKB-UniRule"/>
</dbReference>
<gene>
    <name evidence="10 12" type="primary">ftsE</name>
    <name evidence="12" type="ORF">TTHT_2240</name>
</gene>
<dbReference type="Gene3D" id="3.40.50.300">
    <property type="entry name" value="P-loop containing nucleotide triphosphate hydrolases"/>
    <property type="match status" value="1"/>
</dbReference>
<evidence type="ECO:0000256" key="5">
    <source>
        <dbReference type="ARBA" id="ARBA00022618"/>
    </source>
</evidence>
<feature type="domain" description="ABC transporter" evidence="11">
    <location>
        <begin position="2"/>
        <end position="218"/>
    </location>
</feature>
<dbReference type="EMBL" id="AP017470">
    <property type="protein sequence ID" value="BBB33663.1"/>
    <property type="molecule type" value="Genomic_DNA"/>
</dbReference>
<comment type="function">
    <text evidence="1">Part of the ABC transporter FtsEX involved in cellular division. Important for assembly or stability of the septal ring.</text>
</comment>
<dbReference type="GO" id="GO:0022857">
    <property type="term" value="F:transmembrane transporter activity"/>
    <property type="evidence" value="ECO:0007669"/>
    <property type="project" value="TreeGrafter"/>
</dbReference>
<dbReference type="InterPro" id="IPR015854">
    <property type="entry name" value="ABC_transpr_LolD-like"/>
</dbReference>
<dbReference type="SUPFAM" id="SSF52540">
    <property type="entry name" value="P-loop containing nucleoside triphosphate hydrolases"/>
    <property type="match status" value="1"/>
</dbReference>
<dbReference type="Proteomes" id="UP000595564">
    <property type="component" value="Chromosome"/>
</dbReference>
<name>A0A7R6PH63_9BACT</name>
<sequence>MIKFYHVYKAYDNRKQFALKDITVSIPKGEFVFLTGPSGAGKTTFLRLIFRELKPTEGKVVVHNKDTMHISKSDLPDFRKKIGVVFQDFKLLENRTVFENITFVLKVLGYPARFREDKAYSVLKWVGLQHKFNEYPKSLSGGEQQRIAIARALVNDPLILLADEPTGNLDYELSIEIMKLFERINNRGTTVVIATHDKNMIDMFKKRVIRLEHGHLKE</sequence>
<dbReference type="SMART" id="SM00382">
    <property type="entry name" value="AAA"/>
    <property type="match status" value="1"/>
</dbReference>
<comment type="similarity">
    <text evidence="2 10">Belongs to the ABC transporter superfamily.</text>
</comment>
<dbReference type="RefSeq" id="WP_201327977.1">
    <property type="nucleotide sequence ID" value="NZ_AP017470.1"/>
</dbReference>
<evidence type="ECO:0000259" key="11">
    <source>
        <dbReference type="PROSITE" id="PS50893"/>
    </source>
</evidence>
<dbReference type="PROSITE" id="PS50893">
    <property type="entry name" value="ABC_TRANSPORTER_2"/>
    <property type="match status" value="1"/>
</dbReference>
<dbReference type="Pfam" id="PF00005">
    <property type="entry name" value="ABC_tran"/>
    <property type="match status" value="1"/>
</dbReference>
<protein>
    <recommendedName>
        <fullName evidence="3 10">Cell division ATP-binding protein FtsE</fullName>
    </recommendedName>
</protein>
<dbReference type="GO" id="GO:0016887">
    <property type="term" value="F:ATP hydrolysis activity"/>
    <property type="evidence" value="ECO:0007669"/>
    <property type="project" value="InterPro"/>
</dbReference>
<organism evidence="12 13">
    <name type="scientific">Thermotomaculum hydrothermale</name>
    <dbReference type="NCBI Taxonomy" id="981385"/>
    <lineage>
        <taxon>Bacteria</taxon>
        <taxon>Pseudomonadati</taxon>
        <taxon>Acidobacteriota</taxon>
        <taxon>Holophagae</taxon>
        <taxon>Thermotomaculales</taxon>
        <taxon>Thermotomaculaceae</taxon>
        <taxon>Thermotomaculum</taxon>
    </lineage>
</organism>
<comment type="subunit">
    <text evidence="10">Homodimer. Forms a membrane-associated complex with FtsX.</text>
</comment>
<keyword evidence="9 10" id="KW-0131">Cell cycle</keyword>
<dbReference type="KEGG" id="thyd:TTHT_2240"/>
<reference evidence="12 13" key="1">
    <citation type="journal article" date="2012" name="Extremophiles">
        <title>Thermotomaculum hydrothermale gen. nov., sp. nov., a novel heterotrophic thermophile within the phylum Acidobacteria from a deep-sea hydrothermal vent chimney in the Southern Okinawa Trough.</title>
        <authorList>
            <person name="Izumi H."/>
            <person name="Nunoura T."/>
            <person name="Miyazaki M."/>
            <person name="Mino S."/>
            <person name="Toki T."/>
            <person name="Takai K."/>
            <person name="Sako Y."/>
            <person name="Sawabe T."/>
            <person name="Nakagawa S."/>
        </authorList>
    </citation>
    <scope>NUCLEOTIDE SEQUENCE [LARGE SCALE GENOMIC DNA]</scope>
    <source>
        <strain evidence="12 13">AC55</strain>
    </source>
</reference>
<evidence type="ECO:0000256" key="7">
    <source>
        <dbReference type="ARBA" id="ARBA00022840"/>
    </source>
</evidence>
<keyword evidence="13" id="KW-1185">Reference proteome</keyword>
<evidence type="ECO:0000256" key="1">
    <source>
        <dbReference type="ARBA" id="ARBA00002579"/>
    </source>
</evidence>